<evidence type="ECO:0000313" key="3">
    <source>
        <dbReference type="Proteomes" id="UP000231279"/>
    </source>
</evidence>
<dbReference type="Proteomes" id="UP000231279">
    <property type="component" value="Unassembled WGS sequence"/>
</dbReference>
<sequence>MFRSPTAGHRLLAPLFLTQPLARCSTSVAAVMDFPQNDTVSQILGHFNSSPFRYRTKLLFNSLRNNNWFRNEVLKLGTSEIDTIIEKLSSEHAIGFFFLLQNVLGVKHSRNSQFVIAHILAGKKRLRALRCHMERVLQEEGNLRFIRGYCI</sequence>
<dbReference type="OrthoDB" id="185373at2759"/>
<keyword evidence="1" id="KW-0732">Signal</keyword>
<gene>
    <name evidence="2" type="ORF">CDL12_12388</name>
</gene>
<comment type="caution">
    <text evidence="2">The sequence shown here is derived from an EMBL/GenBank/DDBJ whole genome shotgun (WGS) entry which is preliminary data.</text>
</comment>
<name>A0A2G9HBR7_9LAMI</name>
<reference evidence="3" key="1">
    <citation type="journal article" date="2018" name="Gigascience">
        <title>Genome assembly of the Pink Ipe (Handroanthus impetiginosus, Bignoniaceae), a highly valued, ecologically keystone Neotropical timber forest tree.</title>
        <authorList>
            <person name="Silva-Junior O.B."/>
            <person name="Grattapaglia D."/>
            <person name="Novaes E."/>
            <person name="Collevatti R.G."/>
        </authorList>
    </citation>
    <scope>NUCLEOTIDE SEQUENCE [LARGE SCALE GENOMIC DNA]</scope>
    <source>
        <strain evidence="3">cv. UFG-1</strain>
    </source>
</reference>
<protein>
    <submittedName>
        <fullName evidence="2">Uncharacterized protein</fullName>
    </submittedName>
</protein>
<keyword evidence="3" id="KW-1185">Reference proteome</keyword>
<organism evidence="2 3">
    <name type="scientific">Handroanthus impetiginosus</name>
    <dbReference type="NCBI Taxonomy" id="429701"/>
    <lineage>
        <taxon>Eukaryota</taxon>
        <taxon>Viridiplantae</taxon>
        <taxon>Streptophyta</taxon>
        <taxon>Embryophyta</taxon>
        <taxon>Tracheophyta</taxon>
        <taxon>Spermatophyta</taxon>
        <taxon>Magnoliopsida</taxon>
        <taxon>eudicotyledons</taxon>
        <taxon>Gunneridae</taxon>
        <taxon>Pentapetalae</taxon>
        <taxon>asterids</taxon>
        <taxon>lamiids</taxon>
        <taxon>Lamiales</taxon>
        <taxon>Bignoniaceae</taxon>
        <taxon>Crescentiina</taxon>
        <taxon>Tabebuia alliance</taxon>
        <taxon>Handroanthus</taxon>
    </lineage>
</organism>
<feature type="signal peptide" evidence="1">
    <location>
        <begin position="1"/>
        <end position="24"/>
    </location>
</feature>
<dbReference type="AlphaFoldDB" id="A0A2G9HBR7"/>
<dbReference type="STRING" id="429701.A0A2G9HBR7"/>
<feature type="chain" id="PRO_5013688295" evidence="1">
    <location>
        <begin position="25"/>
        <end position="151"/>
    </location>
</feature>
<evidence type="ECO:0000256" key="1">
    <source>
        <dbReference type="SAM" id="SignalP"/>
    </source>
</evidence>
<proteinExistence type="predicted"/>
<dbReference type="EMBL" id="NKXS01002179">
    <property type="protein sequence ID" value="PIN14975.1"/>
    <property type="molecule type" value="Genomic_DNA"/>
</dbReference>
<evidence type="ECO:0000313" key="2">
    <source>
        <dbReference type="EMBL" id="PIN14975.1"/>
    </source>
</evidence>
<accession>A0A2G9HBR7</accession>